<keyword evidence="3" id="KW-1185">Reference proteome</keyword>
<evidence type="ECO:0000313" key="2">
    <source>
        <dbReference type="EMBL" id="CAA0102678.1"/>
    </source>
</evidence>
<keyword evidence="1" id="KW-1133">Transmembrane helix</keyword>
<feature type="transmembrane region" description="Helical" evidence="1">
    <location>
        <begin position="64"/>
        <end position="86"/>
    </location>
</feature>
<reference evidence="2 3" key="1">
    <citation type="submission" date="2019-12" db="EMBL/GenBank/DDBJ databases">
        <authorList>
            <person name="Reyes-Prieto M."/>
        </authorList>
    </citation>
    <scope>NUCLEOTIDE SEQUENCE [LARGE SCALE GENOMIC DNA]</scope>
    <source>
        <strain evidence="2">HF14-78462</strain>
    </source>
</reference>
<dbReference type="AlphaFoldDB" id="A0A5S9PF88"/>
<keyword evidence="1" id="KW-0812">Transmembrane</keyword>
<proteinExistence type="predicted"/>
<feature type="transmembrane region" description="Helical" evidence="1">
    <location>
        <begin position="35"/>
        <end position="58"/>
    </location>
</feature>
<name>A0A5S9PF88_9HYPH</name>
<evidence type="ECO:0000313" key="3">
    <source>
        <dbReference type="Proteomes" id="UP000433050"/>
    </source>
</evidence>
<organism evidence="2 3">
    <name type="scientific">Starkeya nomas</name>
    <dbReference type="NCBI Taxonomy" id="2666134"/>
    <lineage>
        <taxon>Bacteria</taxon>
        <taxon>Pseudomonadati</taxon>
        <taxon>Pseudomonadota</taxon>
        <taxon>Alphaproteobacteria</taxon>
        <taxon>Hyphomicrobiales</taxon>
        <taxon>Xanthobacteraceae</taxon>
        <taxon>Starkeya</taxon>
    </lineage>
</organism>
<sequence>MPTSGARETIMAPEEPANATHLPDFPIYLSYWRAALLLFFTLPFLLGAVSMPIAVFKACSLSEFAMAAISAAFFMTGTLMSLFGVFRCRRSRGPMYVFKANGLIVGRYFGGKPLPWKDVDISTPTLLWSGPLLVNVDYRKAEFRSDPNRQPITSFCKDRYKTTRRIVMPNIATLGGRNLERTLIEYIRASGCYETE</sequence>
<accession>A0A5S9PF88</accession>
<evidence type="ECO:0008006" key="4">
    <source>
        <dbReference type="Google" id="ProtNLM"/>
    </source>
</evidence>
<protein>
    <recommendedName>
        <fullName evidence="4">Transmembrane protein</fullName>
    </recommendedName>
</protein>
<dbReference type="EMBL" id="CACSAS010000001">
    <property type="protein sequence ID" value="CAA0102678.1"/>
    <property type="molecule type" value="Genomic_DNA"/>
</dbReference>
<evidence type="ECO:0000256" key="1">
    <source>
        <dbReference type="SAM" id="Phobius"/>
    </source>
</evidence>
<gene>
    <name evidence="2" type="ORF">STARVERO_02921</name>
</gene>
<dbReference type="Proteomes" id="UP000433050">
    <property type="component" value="Unassembled WGS sequence"/>
</dbReference>
<keyword evidence="1" id="KW-0472">Membrane</keyword>